<organism evidence="1 2">
    <name type="scientific">Tritrichomonas musculus</name>
    <dbReference type="NCBI Taxonomy" id="1915356"/>
    <lineage>
        <taxon>Eukaryota</taxon>
        <taxon>Metamonada</taxon>
        <taxon>Parabasalia</taxon>
        <taxon>Tritrichomonadida</taxon>
        <taxon>Tritrichomonadidae</taxon>
        <taxon>Tritrichomonas</taxon>
    </lineage>
</organism>
<protein>
    <submittedName>
        <fullName evidence="1">Uncharacterized protein</fullName>
    </submittedName>
</protein>
<name>A0ABR2GT69_9EUKA</name>
<proteinExistence type="predicted"/>
<reference evidence="1 2" key="1">
    <citation type="submission" date="2024-04" db="EMBL/GenBank/DDBJ databases">
        <title>Tritrichomonas musculus Genome.</title>
        <authorList>
            <person name="Alves-Ferreira E."/>
            <person name="Grigg M."/>
            <person name="Lorenzi H."/>
            <person name="Galac M."/>
        </authorList>
    </citation>
    <scope>NUCLEOTIDE SEQUENCE [LARGE SCALE GENOMIC DNA]</scope>
    <source>
        <strain evidence="1 2">EAF2021</strain>
    </source>
</reference>
<sequence length="184" mass="21469">MKHESDLVDLYSTNTDEFYSFYMQNHDEIVKYFFVYYICSLSDQNRSFPILIRKKTSGFANDETTADLEEIVFKIRDLGIDVIGISFDGDPSYLKYVDNMCSENQNLDKLNLHLPLNSLFEDFDGILAYEDMLHLTKFDRYRLICGSYICPSLFKDESTFNVDSFRDVGVKDYVLDPLRAKKNG</sequence>
<gene>
    <name evidence="1" type="ORF">M9Y10_037380</name>
</gene>
<accession>A0ABR2GT69</accession>
<evidence type="ECO:0000313" key="2">
    <source>
        <dbReference type="Proteomes" id="UP001470230"/>
    </source>
</evidence>
<dbReference type="EMBL" id="JAPFFF010000063">
    <property type="protein sequence ID" value="KAK8836856.1"/>
    <property type="molecule type" value="Genomic_DNA"/>
</dbReference>
<comment type="caution">
    <text evidence="1">The sequence shown here is derived from an EMBL/GenBank/DDBJ whole genome shotgun (WGS) entry which is preliminary data.</text>
</comment>
<keyword evidence="2" id="KW-1185">Reference proteome</keyword>
<evidence type="ECO:0000313" key="1">
    <source>
        <dbReference type="EMBL" id="KAK8836856.1"/>
    </source>
</evidence>
<dbReference type="Proteomes" id="UP001470230">
    <property type="component" value="Unassembled WGS sequence"/>
</dbReference>